<dbReference type="EMBL" id="JADYXP020000020">
    <property type="protein sequence ID" value="KAL0104473.1"/>
    <property type="molecule type" value="Genomic_DNA"/>
</dbReference>
<evidence type="ECO:0000313" key="3">
    <source>
        <dbReference type="Proteomes" id="UP001430953"/>
    </source>
</evidence>
<evidence type="ECO:0000256" key="1">
    <source>
        <dbReference type="SAM" id="MobiDB-lite"/>
    </source>
</evidence>
<comment type="caution">
    <text evidence="2">The sequence shown here is derived from an EMBL/GenBank/DDBJ whole genome shotgun (WGS) entry which is preliminary data.</text>
</comment>
<reference evidence="2 3" key="1">
    <citation type="submission" date="2023-03" db="EMBL/GenBank/DDBJ databases">
        <title>High recombination rates correlate with genetic variation in Cardiocondyla obscurior ants.</title>
        <authorList>
            <person name="Errbii M."/>
        </authorList>
    </citation>
    <scope>NUCLEOTIDE SEQUENCE [LARGE SCALE GENOMIC DNA]</scope>
    <source>
        <strain evidence="2">Alpha-2009</strain>
        <tissue evidence="2">Whole body</tissue>
    </source>
</reference>
<feature type="region of interest" description="Disordered" evidence="1">
    <location>
        <begin position="56"/>
        <end position="114"/>
    </location>
</feature>
<proteinExistence type="predicted"/>
<name>A0AAW2EL53_9HYME</name>
<gene>
    <name evidence="2" type="ORF">PUN28_017298</name>
</gene>
<feature type="compositionally biased region" description="Basic and acidic residues" evidence="1">
    <location>
        <begin position="102"/>
        <end position="114"/>
    </location>
</feature>
<accession>A0AAW2EL53</accession>
<keyword evidence="3" id="KW-1185">Reference proteome</keyword>
<sequence>MPHDPAPRRAHSTSRARAHCVEDRGDARGHAVVVGDTAREMTRETRRAIEPTRLNRLTLDRHATTGSPGPSRTLRLPPCPCTPQAKPAERERTRLSIHPRHPRETCTNKNITRD</sequence>
<dbReference type="Proteomes" id="UP001430953">
    <property type="component" value="Unassembled WGS sequence"/>
</dbReference>
<evidence type="ECO:0000313" key="2">
    <source>
        <dbReference type="EMBL" id="KAL0104473.1"/>
    </source>
</evidence>
<dbReference type="AlphaFoldDB" id="A0AAW2EL53"/>
<organism evidence="2 3">
    <name type="scientific">Cardiocondyla obscurior</name>
    <dbReference type="NCBI Taxonomy" id="286306"/>
    <lineage>
        <taxon>Eukaryota</taxon>
        <taxon>Metazoa</taxon>
        <taxon>Ecdysozoa</taxon>
        <taxon>Arthropoda</taxon>
        <taxon>Hexapoda</taxon>
        <taxon>Insecta</taxon>
        <taxon>Pterygota</taxon>
        <taxon>Neoptera</taxon>
        <taxon>Endopterygota</taxon>
        <taxon>Hymenoptera</taxon>
        <taxon>Apocrita</taxon>
        <taxon>Aculeata</taxon>
        <taxon>Formicoidea</taxon>
        <taxon>Formicidae</taxon>
        <taxon>Myrmicinae</taxon>
        <taxon>Cardiocondyla</taxon>
    </lineage>
</organism>
<protein>
    <submittedName>
        <fullName evidence="2">Uncharacterized protein</fullName>
    </submittedName>
</protein>